<dbReference type="InterPro" id="IPR010359">
    <property type="entry name" value="IrrE_HExxH"/>
</dbReference>
<accession>X1P1E4</accession>
<comment type="caution">
    <text evidence="2">The sequence shown here is derived from an EMBL/GenBank/DDBJ whole genome shotgun (WGS) entry which is preliminary data.</text>
</comment>
<feature type="domain" description="IrrE N-terminal-like" evidence="1">
    <location>
        <begin position="3"/>
        <end position="49"/>
    </location>
</feature>
<feature type="non-terminal residue" evidence="2">
    <location>
        <position position="1"/>
    </location>
</feature>
<dbReference type="PANTHER" id="PTHR43236">
    <property type="entry name" value="ANTITOXIN HIGA1"/>
    <property type="match status" value="1"/>
</dbReference>
<dbReference type="EMBL" id="BARV01042653">
    <property type="protein sequence ID" value="GAI49703.1"/>
    <property type="molecule type" value="Genomic_DNA"/>
</dbReference>
<organism evidence="2">
    <name type="scientific">marine sediment metagenome</name>
    <dbReference type="NCBI Taxonomy" id="412755"/>
    <lineage>
        <taxon>unclassified sequences</taxon>
        <taxon>metagenomes</taxon>
        <taxon>ecological metagenomes</taxon>
    </lineage>
</organism>
<dbReference type="InterPro" id="IPR052345">
    <property type="entry name" value="Rad_response_metalloprotease"/>
</dbReference>
<reference evidence="2" key="1">
    <citation type="journal article" date="2014" name="Front. Microbiol.">
        <title>High frequency of phylogenetically diverse reductive dehalogenase-homologous genes in deep subseafloor sedimentary metagenomes.</title>
        <authorList>
            <person name="Kawai M."/>
            <person name="Futagami T."/>
            <person name="Toyoda A."/>
            <person name="Takaki Y."/>
            <person name="Nishi S."/>
            <person name="Hori S."/>
            <person name="Arai W."/>
            <person name="Tsubouchi T."/>
            <person name="Morono Y."/>
            <person name="Uchiyama I."/>
            <person name="Ito T."/>
            <person name="Fujiyama A."/>
            <person name="Inagaki F."/>
            <person name="Takami H."/>
        </authorList>
    </citation>
    <scope>NUCLEOTIDE SEQUENCE</scope>
    <source>
        <strain evidence="2">Expedition CK06-06</strain>
    </source>
</reference>
<proteinExistence type="predicted"/>
<dbReference type="AlphaFoldDB" id="X1P1E4"/>
<dbReference type="Pfam" id="PF06114">
    <property type="entry name" value="Peptidase_M78"/>
    <property type="match status" value="1"/>
</dbReference>
<sequence length="126" mass="14589">NKVAAEILVPKKRFKALWDTRNKDKTLEENIRHFSNHFKVSTEVVARKLLDLGVISNGSYKNLVEKFNEEWKLYKQKSKKPEKVDFHLVKLSNNGRAFTKVVLVKRISLGKSAEGGFYHLTNMAEK</sequence>
<evidence type="ECO:0000259" key="1">
    <source>
        <dbReference type="Pfam" id="PF06114"/>
    </source>
</evidence>
<gene>
    <name evidence="2" type="ORF">S06H3_64047</name>
</gene>
<feature type="non-terminal residue" evidence="2">
    <location>
        <position position="126"/>
    </location>
</feature>
<evidence type="ECO:0000313" key="2">
    <source>
        <dbReference type="EMBL" id="GAI49703.1"/>
    </source>
</evidence>
<protein>
    <recommendedName>
        <fullName evidence="1">IrrE N-terminal-like domain-containing protein</fullName>
    </recommendedName>
</protein>
<name>X1P1E4_9ZZZZ</name>
<dbReference type="PANTHER" id="PTHR43236:SF2">
    <property type="entry name" value="BLL0069 PROTEIN"/>
    <property type="match status" value="1"/>
</dbReference>